<sequence length="41" mass="4729">MRDLTDDEMVESLIDAGWTREDAEKEVKRMLEDAAIENGMD</sequence>
<gene>
    <name evidence="1" type="ORF">S03H2_11161</name>
</gene>
<evidence type="ECO:0000313" key="1">
    <source>
        <dbReference type="EMBL" id="GAH40200.1"/>
    </source>
</evidence>
<protein>
    <submittedName>
        <fullName evidence="1">Uncharacterized protein</fullName>
    </submittedName>
</protein>
<comment type="caution">
    <text evidence="1">The sequence shown here is derived from an EMBL/GenBank/DDBJ whole genome shotgun (WGS) entry which is preliminary data.</text>
</comment>
<proteinExistence type="predicted"/>
<reference evidence="1" key="1">
    <citation type="journal article" date="2014" name="Front. Microbiol.">
        <title>High frequency of phylogenetically diverse reductive dehalogenase-homologous genes in deep subseafloor sedimentary metagenomes.</title>
        <authorList>
            <person name="Kawai M."/>
            <person name="Futagami T."/>
            <person name="Toyoda A."/>
            <person name="Takaki Y."/>
            <person name="Nishi S."/>
            <person name="Hori S."/>
            <person name="Arai W."/>
            <person name="Tsubouchi T."/>
            <person name="Morono Y."/>
            <person name="Uchiyama I."/>
            <person name="Ito T."/>
            <person name="Fujiyama A."/>
            <person name="Inagaki F."/>
            <person name="Takami H."/>
        </authorList>
    </citation>
    <scope>NUCLEOTIDE SEQUENCE</scope>
    <source>
        <strain evidence="1">Expedition CK06-06</strain>
    </source>
</reference>
<organism evidence="1">
    <name type="scientific">marine sediment metagenome</name>
    <dbReference type="NCBI Taxonomy" id="412755"/>
    <lineage>
        <taxon>unclassified sequences</taxon>
        <taxon>metagenomes</taxon>
        <taxon>ecological metagenomes</taxon>
    </lineage>
</organism>
<dbReference type="EMBL" id="BARU01005702">
    <property type="protein sequence ID" value="GAH40200.1"/>
    <property type="molecule type" value="Genomic_DNA"/>
</dbReference>
<accession>X1G5U3</accession>
<name>X1G5U3_9ZZZZ</name>
<dbReference type="AlphaFoldDB" id="X1G5U3"/>